<feature type="compositionally biased region" description="Basic and acidic residues" evidence="1">
    <location>
        <begin position="103"/>
        <end position="115"/>
    </location>
</feature>
<dbReference type="EMBL" id="JAQIZZ010000007">
    <property type="protein sequence ID" value="KAJ5532823.1"/>
    <property type="molecule type" value="Genomic_DNA"/>
</dbReference>
<keyword evidence="3" id="KW-1185">Reference proteome</keyword>
<accession>A0AAD6CPV0</accession>
<dbReference type="AlphaFoldDB" id="A0AAD6CPV0"/>
<dbReference type="Proteomes" id="UP001220324">
    <property type="component" value="Unassembled WGS sequence"/>
</dbReference>
<protein>
    <submittedName>
        <fullName evidence="2">Uncharacterized protein</fullName>
    </submittedName>
</protein>
<proteinExistence type="predicted"/>
<evidence type="ECO:0000256" key="1">
    <source>
        <dbReference type="SAM" id="MobiDB-lite"/>
    </source>
</evidence>
<gene>
    <name evidence="2" type="ORF">N7494_009375</name>
</gene>
<sequence>MPSMNLLESGASPLVLVQVSRMPWDIESIEIDDTQDTMMDGYSEIEDDDNLEKLTYKVHMDSLGVVNEAPSRLTMHDYRDLGLEGSLSLASQRHFTPGSSAHPEVRDKREDRSLF</sequence>
<reference evidence="2 3" key="1">
    <citation type="journal article" date="2023" name="IMA Fungus">
        <title>Comparative genomic study of the Penicillium genus elucidates a diverse pangenome and 15 lateral gene transfer events.</title>
        <authorList>
            <person name="Petersen C."/>
            <person name="Sorensen T."/>
            <person name="Nielsen M.R."/>
            <person name="Sondergaard T.E."/>
            <person name="Sorensen J.L."/>
            <person name="Fitzpatrick D.A."/>
            <person name="Frisvad J.C."/>
            <person name="Nielsen K.L."/>
        </authorList>
    </citation>
    <scope>NUCLEOTIDE SEQUENCE [LARGE SCALE GENOMIC DNA]</scope>
    <source>
        <strain evidence="2 3">IBT 35679</strain>
    </source>
</reference>
<name>A0AAD6CPV0_9EURO</name>
<organism evidence="2 3">
    <name type="scientific">Penicillium frequentans</name>
    <dbReference type="NCBI Taxonomy" id="3151616"/>
    <lineage>
        <taxon>Eukaryota</taxon>
        <taxon>Fungi</taxon>
        <taxon>Dikarya</taxon>
        <taxon>Ascomycota</taxon>
        <taxon>Pezizomycotina</taxon>
        <taxon>Eurotiomycetes</taxon>
        <taxon>Eurotiomycetidae</taxon>
        <taxon>Eurotiales</taxon>
        <taxon>Aspergillaceae</taxon>
        <taxon>Penicillium</taxon>
    </lineage>
</organism>
<comment type="caution">
    <text evidence="2">The sequence shown here is derived from an EMBL/GenBank/DDBJ whole genome shotgun (WGS) entry which is preliminary data.</text>
</comment>
<evidence type="ECO:0000313" key="2">
    <source>
        <dbReference type="EMBL" id="KAJ5532823.1"/>
    </source>
</evidence>
<evidence type="ECO:0000313" key="3">
    <source>
        <dbReference type="Proteomes" id="UP001220324"/>
    </source>
</evidence>
<feature type="region of interest" description="Disordered" evidence="1">
    <location>
        <begin position="93"/>
        <end position="115"/>
    </location>
</feature>